<keyword evidence="4" id="KW-1185">Reference proteome</keyword>
<dbReference type="InterPro" id="IPR016161">
    <property type="entry name" value="Ald_DH/histidinol_DH"/>
</dbReference>
<proteinExistence type="predicted"/>
<keyword evidence="1" id="KW-0560">Oxidoreductase</keyword>
<dbReference type="InterPro" id="IPR016162">
    <property type="entry name" value="Ald_DH_N"/>
</dbReference>
<organism evidence="3 4">
    <name type="scientific">Acetobacter musti</name>
    <dbReference type="NCBI Taxonomy" id="864732"/>
    <lineage>
        <taxon>Bacteria</taxon>
        <taxon>Pseudomonadati</taxon>
        <taxon>Pseudomonadota</taxon>
        <taxon>Alphaproteobacteria</taxon>
        <taxon>Acetobacterales</taxon>
        <taxon>Acetobacteraceae</taxon>
        <taxon>Acetobacter</taxon>
    </lineage>
</organism>
<dbReference type="InterPro" id="IPR016163">
    <property type="entry name" value="Ald_DH_C"/>
</dbReference>
<accession>A0ABX0JK24</accession>
<dbReference type="EMBL" id="WOTB01000003">
    <property type="protein sequence ID" value="NHN83756.1"/>
    <property type="molecule type" value="Genomic_DNA"/>
</dbReference>
<dbReference type="InterPro" id="IPR044151">
    <property type="entry name" value="ALDH_KGSADH"/>
</dbReference>
<protein>
    <submittedName>
        <fullName evidence="3">Aldehyde dehydrogenase family protein</fullName>
    </submittedName>
</protein>
<gene>
    <name evidence="3" type="ORF">GOB93_03750</name>
</gene>
<evidence type="ECO:0000259" key="2">
    <source>
        <dbReference type="Pfam" id="PF00171"/>
    </source>
</evidence>
<dbReference type="InterPro" id="IPR015590">
    <property type="entry name" value="Aldehyde_DH_dom"/>
</dbReference>
<dbReference type="Gene3D" id="3.40.309.10">
    <property type="entry name" value="Aldehyde Dehydrogenase, Chain A, domain 2"/>
    <property type="match status" value="1"/>
</dbReference>
<dbReference type="PANTHER" id="PTHR43353:SF3">
    <property type="entry name" value="ALDEHYDE DEHYDROGENASE-RELATED"/>
    <property type="match status" value="1"/>
</dbReference>
<evidence type="ECO:0000313" key="3">
    <source>
        <dbReference type="EMBL" id="NHN83756.1"/>
    </source>
</evidence>
<dbReference type="RefSeq" id="WP_173582183.1">
    <property type="nucleotide sequence ID" value="NZ_WOTB01000003.1"/>
</dbReference>
<sequence>MKLSGDMIIGRRYVRGRGGDFCAWTPEGERIPEPTFGGALPEDVDAAVSHAVSAFDEYRQLPGEQRALFLEAIGDEIMALGETLLIRGHEETGLPLPRLTGERLRTVNQLRLFARLVREGRNEAPVLDSALPDRRPPRADLRQRRVPLGPVAVFGASNFPLAFSVAGGDTASALAAGCPVIVKAHEAHPGTSAIVGQAILQAVERTGMPGGVFSLLFASDITIGQELVSHPGIQAVGFTGSRQGGTALLRIAQSRLQPIPLYAEMSSINPVFLLPAALEKRAEDIAEGFSVSLTTGAGQLCTSPGLLIALESPALARFVKTIASTLSEVPPASMLTQKIHQSWCGGISRLTRHPAVTRIAGNGESTEQGRVSGVLYRTDAAAFLADPILEEENFGPSSLLVVCRNVDEMYRLASHLSGQLTATLHLEPDDYPMARVLLPVLERKAGRILVNNYPTGVEVCDAIVHGGPWPSTSDSRTTSVGSEAMDRFLRPVCYQNIPDALLPASLQRDNPLHVWRLQDGIPVPG</sequence>
<name>A0ABX0JK24_9PROT</name>
<dbReference type="InterPro" id="IPR050740">
    <property type="entry name" value="Aldehyde_DH_Superfamily"/>
</dbReference>
<evidence type="ECO:0000256" key="1">
    <source>
        <dbReference type="ARBA" id="ARBA00023002"/>
    </source>
</evidence>
<dbReference type="Proteomes" id="UP000635278">
    <property type="component" value="Unassembled WGS sequence"/>
</dbReference>
<evidence type="ECO:0000313" key="4">
    <source>
        <dbReference type="Proteomes" id="UP000635278"/>
    </source>
</evidence>
<comment type="caution">
    <text evidence="3">The sequence shown here is derived from an EMBL/GenBank/DDBJ whole genome shotgun (WGS) entry which is preliminary data.</text>
</comment>
<dbReference type="CDD" id="cd07129">
    <property type="entry name" value="ALDH_KGSADH"/>
    <property type="match status" value="1"/>
</dbReference>
<feature type="domain" description="Aldehyde dehydrogenase" evidence="2">
    <location>
        <begin position="41"/>
        <end position="467"/>
    </location>
</feature>
<dbReference type="Gene3D" id="3.40.605.10">
    <property type="entry name" value="Aldehyde Dehydrogenase, Chain A, domain 1"/>
    <property type="match status" value="1"/>
</dbReference>
<reference evidence="3 4" key="1">
    <citation type="journal article" date="2020" name="Int. J. Syst. Evol. Microbiol.">
        <title>Novel acetic acid bacteria from cider fermentations: Acetobacter conturbans sp. nov. and Acetobacter fallax sp. nov.</title>
        <authorList>
            <person name="Sombolestani A.S."/>
            <person name="Cleenwerck I."/>
            <person name="Cnockaert M."/>
            <person name="Borremans W."/>
            <person name="Wieme A.D."/>
            <person name="De Vuyst L."/>
            <person name="Vandamme P."/>
        </authorList>
    </citation>
    <scope>NUCLEOTIDE SEQUENCE [LARGE SCALE GENOMIC DNA]</scope>
    <source>
        <strain evidence="3 4">LMG 30640</strain>
    </source>
</reference>
<dbReference type="PANTHER" id="PTHR43353">
    <property type="entry name" value="SUCCINATE-SEMIALDEHYDE DEHYDROGENASE, MITOCHONDRIAL"/>
    <property type="match status" value="1"/>
</dbReference>
<dbReference type="Pfam" id="PF00171">
    <property type="entry name" value="Aldedh"/>
    <property type="match status" value="1"/>
</dbReference>
<dbReference type="SUPFAM" id="SSF53720">
    <property type="entry name" value="ALDH-like"/>
    <property type="match status" value="1"/>
</dbReference>